<dbReference type="Proteomes" id="UP001146120">
    <property type="component" value="Unassembled WGS sequence"/>
</dbReference>
<dbReference type="EMBL" id="DAKRPA010000344">
    <property type="protein sequence ID" value="DAZ93105.1"/>
    <property type="molecule type" value="Genomic_DNA"/>
</dbReference>
<proteinExistence type="predicted"/>
<gene>
    <name evidence="1" type="ORF">N0F65_006857</name>
</gene>
<dbReference type="AlphaFoldDB" id="A0AAV2YG40"/>
<comment type="caution">
    <text evidence="1">The sequence shown here is derived from an EMBL/GenBank/DDBJ whole genome shotgun (WGS) entry which is preliminary data.</text>
</comment>
<organism evidence="1 2">
    <name type="scientific">Lagenidium giganteum</name>
    <dbReference type="NCBI Taxonomy" id="4803"/>
    <lineage>
        <taxon>Eukaryota</taxon>
        <taxon>Sar</taxon>
        <taxon>Stramenopiles</taxon>
        <taxon>Oomycota</taxon>
        <taxon>Peronosporomycetes</taxon>
        <taxon>Pythiales</taxon>
        <taxon>Pythiaceae</taxon>
    </lineage>
</organism>
<reference evidence="1" key="1">
    <citation type="submission" date="2022-11" db="EMBL/GenBank/DDBJ databases">
        <authorList>
            <person name="Morgan W.R."/>
            <person name="Tartar A."/>
        </authorList>
    </citation>
    <scope>NUCLEOTIDE SEQUENCE</scope>
    <source>
        <strain evidence="1">ARSEF 373</strain>
    </source>
</reference>
<evidence type="ECO:0000313" key="1">
    <source>
        <dbReference type="EMBL" id="DAZ93105.1"/>
    </source>
</evidence>
<accession>A0AAV2YG40</accession>
<reference evidence="1" key="2">
    <citation type="journal article" date="2023" name="Microbiol Resour">
        <title>Decontamination and Annotation of the Draft Genome Sequence of the Oomycete Lagenidium giganteum ARSEF 373.</title>
        <authorList>
            <person name="Morgan W.R."/>
            <person name="Tartar A."/>
        </authorList>
    </citation>
    <scope>NUCLEOTIDE SEQUENCE</scope>
    <source>
        <strain evidence="1">ARSEF 373</strain>
    </source>
</reference>
<evidence type="ECO:0000313" key="2">
    <source>
        <dbReference type="Proteomes" id="UP001146120"/>
    </source>
</evidence>
<protein>
    <submittedName>
        <fullName evidence="1">Uncharacterized protein</fullName>
    </submittedName>
</protein>
<sequence>MLTPHEHRVITEFYAVLFQASQFPAGGYVHREQLVRIDRSVTLRCSRFDVMQGTHCQNAAGTRWHNIMSLVELAASVNPLMRTQTCNDNGALSRVGLDDDNVLRVRGSAIATIDPSNLGDDRVTIIESCYASEMILARYYARVLASQLIQQAVVVVTNSNESTPIGAVDATANISGALEDIMSRDLLITSGAGLQTCTNVIRDVARWSITQRAVSVCNFKHEQLVAGPNIDVLWEWQPHHVFEAWMSSH</sequence>
<name>A0AAV2YG40_9STRA</name>
<keyword evidence="2" id="KW-1185">Reference proteome</keyword>